<evidence type="ECO:0000313" key="2">
    <source>
        <dbReference type="Proteomes" id="UP000270094"/>
    </source>
</evidence>
<evidence type="ECO:0000313" key="1">
    <source>
        <dbReference type="EMBL" id="VDM81964.1"/>
    </source>
</evidence>
<sequence length="40" mass="4512">MNGSNLEWTISILAGMASELHVKWAADHPANEIVHFVERH</sequence>
<dbReference type="OrthoDB" id="10068793at2759"/>
<organism evidence="1 2">
    <name type="scientific">Strongylus vulgaris</name>
    <name type="common">Blood worm</name>
    <dbReference type="NCBI Taxonomy" id="40348"/>
    <lineage>
        <taxon>Eukaryota</taxon>
        <taxon>Metazoa</taxon>
        <taxon>Ecdysozoa</taxon>
        <taxon>Nematoda</taxon>
        <taxon>Chromadorea</taxon>
        <taxon>Rhabditida</taxon>
        <taxon>Rhabditina</taxon>
        <taxon>Rhabditomorpha</taxon>
        <taxon>Strongyloidea</taxon>
        <taxon>Strongylidae</taxon>
        <taxon>Strongylus</taxon>
    </lineage>
</organism>
<name>A0A3P7JT15_STRVU</name>
<dbReference type="Proteomes" id="UP000270094">
    <property type="component" value="Unassembled WGS sequence"/>
</dbReference>
<gene>
    <name evidence="1" type="ORF">SVUK_LOCUS16962</name>
</gene>
<keyword evidence="2" id="KW-1185">Reference proteome</keyword>
<reference evidence="1 2" key="1">
    <citation type="submission" date="2018-11" db="EMBL/GenBank/DDBJ databases">
        <authorList>
            <consortium name="Pathogen Informatics"/>
        </authorList>
    </citation>
    <scope>NUCLEOTIDE SEQUENCE [LARGE SCALE GENOMIC DNA]</scope>
</reference>
<proteinExistence type="predicted"/>
<accession>A0A3P7JT15</accession>
<dbReference type="EMBL" id="UYYB01115390">
    <property type="protein sequence ID" value="VDM81964.1"/>
    <property type="molecule type" value="Genomic_DNA"/>
</dbReference>
<dbReference type="AlphaFoldDB" id="A0A3P7JT15"/>
<protein>
    <submittedName>
        <fullName evidence="1">Uncharacterized protein</fullName>
    </submittedName>
</protein>